<dbReference type="AlphaFoldDB" id="A0A401S0N9"/>
<keyword evidence="3" id="KW-1185">Reference proteome</keyword>
<comment type="caution">
    <text evidence="2">The sequence shown here is derived from an EMBL/GenBank/DDBJ whole genome shotgun (WGS) entry which is preliminary data.</text>
</comment>
<gene>
    <name evidence="2" type="ORF">chiPu_0002343</name>
</gene>
<evidence type="ECO:0000313" key="3">
    <source>
        <dbReference type="Proteomes" id="UP000287033"/>
    </source>
</evidence>
<feature type="region of interest" description="Disordered" evidence="1">
    <location>
        <begin position="1"/>
        <end position="33"/>
    </location>
</feature>
<dbReference type="Proteomes" id="UP000287033">
    <property type="component" value="Unassembled WGS sequence"/>
</dbReference>
<accession>A0A401S0N9</accession>
<proteinExistence type="predicted"/>
<organism evidence="2 3">
    <name type="scientific">Chiloscyllium punctatum</name>
    <name type="common">Brownbanded bambooshark</name>
    <name type="synonym">Hemiscyllium punctatum</name>
    <dbReference type="NCBI Taxonomy" id="137246"/>
    <lineage>
        <taxon>Eukaryota</taxon>
        <taxon>Metazoa</taxon>
        <taxon>Chordata</taxon>
        <taxon>Craniata</taxon>
        <taxon>Vertebrata</taxon>
        <taxon>Chondrichthyes</taxon>
        <taxon>Elasmobranchii</taxon>
        <taxon>Galeomorphii</taxon>
        <taxon>Galeoidea</taxon>
        <taxon>Orectolobiformes</taxon>
        <taxon>Hemiscylliidae</taxon>
        <taxon>Chiloscyllium</taxon>
    </lineage>
</organism>
<evidence type="ECO:0000256" key="1">
    <source>
        <dbReference type="SAM" id="MobiDB-lite"/>
    </source>
</evidence>
<dbReference type="EMBL" id="BEZZ01000043">
    <property type="protein sequence ID" value="GCC23945.1"/>
    <property type="molecule type" value="Genomic_DNA"/>
</dbReference>
<sequence>MAAPAVRIVRSPRRSARSRRSATRRSAVPATVQARMRRRRCHLEIAVLTAGALHAGMGWRASEDRSGPPSPAGLGGGTEMTCHLSRLEKRLYIC</sequence>
<feature type="compositionally biased region" description="Basic residues" evidence="1">
    <location>
        <begin position="10"/>
        <end position="23"/>
    </location>
</feature>
<protein>
    <submittedName>
        <fullName evidence="2">Uncharacterized protein</fullName>
    </submittedName>
</protein>
<name>A0A401S0N9_CHIPU</name>
<reference evidence="2 3" key="1">
    <citation type="journal article" date="2018" name="Nat. Ecol. Evol.">
        <title>Shark genomes provide insights into elasmobranch evolution and the origin of vertebrates.</title>
        <authorList>
            <person name="Hara Y"/>
            <person name="Yamaguchi K"/>
            <person name="Onimaru K"/>
            <person name="Kadota M"/>
            <person name="Koyanagi M"/>
            <person name="Keeley SD"/>
            <person name="Tatsumi K"/>
            <person name="Tanaka K"/>
            <person name="Motone F"/>
            <person name="Kageyama Y"/>
            <person name="Nozu R"/>
            <person name="Adachi N"/>
            <person name="Nishimura O"/>
            <person name="Nakagawa R"/>
            <person name="Tanegashima C"/>
            <person name="Kiyatake I"/>
            <person name="Matsumoto R"/>
            <person name="Murakumo K"/>
            <person name="Nishida K"/>
            <person name="Terakita A"/>
            <person name="Kuratani S"/>
            <person name="Sato K"/>
            <person name="Hyodo S Kuraku.S."/>
        </authorList>
    </citation>
    <scope>NUCLEOTIDE SEQUENCE [LARGE SCALE GENOMIC DNA]</scope>
</reference>
<feature type="region of interest" description="Disordered" evidence="1">
    <location>
        <begin position="59"/>
        <end position="79"/>
    </location>
</feature>
<evidence type="ECO:0000313" key="2">
    <source>
        <dbReference type="EMBL" id="GCC23945.1"/>
    </source>
</evidence>